<evidence type="ECO:0000313" key="14">
    <source>
        <dbReference type="Proteomes" id="UP000008983"/>
    </source>
</evidence>
<dbReference type="PROSITE" id="PS50011">
    <property type="entry name" value="PROTEIN_KINASE_DOM"/>
    <property type="match status" value="1"/>
</dbReference>
<evidence type="ECO:0000256" key="2">
    <source>
        <dbReference type="ARBA" id="ARBA00022527"/>
    </source>
</evidence>
<dbReference type="InterPro" id="IPR000719">
    <property type="entry name" value="Prot_kinase_dom"/>
</dbReference>
<dbReference type="GO" id="GO:0106310">
    <property type="term" value="F:protein serine kinase activity"/>
    <property type="evidence" value="ECO:0007669"/>
    <property type="project" value="RHEA"/>
</dbReference>
<dbReference type="PROSITE" id="PS51285">
    <property type="entry name" value="AGC_KINASE_CTER"/>
    <property type="match status" value="1"/>
</dbReference>
<dbReference type="Gene3D" id="1.10.510.10">
    <property type="entry name" value="Transferase(Phosphotransferase) domain 1"/>
    <property type="match status" value="1"/>
</dbReference>
<dbReference type="GO" id="GO:0004674">
    <property type="term" value="F:protein serine/threonine kinase activity"/>
    <property type="evidence" value="ECO:0007669"/>
    <property type="project" value="UniProtKB-KW"/>
</dbReference>
<dbReference type="Proteomes" id="UP000008983">
    <property type="component" value="Unassembled WGS sequence"/>
</dbReference>
<name>G0R2G7_ICHMU</name>
<evidence type="ECO:0000313" key="13">
    <source>
        <dbReference type="EMBL" id="EGR28335.1"/>
    </source>
</evidence>
<gene>
    <name evidence="13" type="ORF">IMG5_177950</name>
</gene>
<dbReference type="EMBL" id="GL984260">
    <property type="protein sequence ID" value="EGR28335.1"/>
    <property type="molecule type" value="Genomic_DNA"/>
</dbReference>
<dbReference type="PROSITE" id="PS00108">
    <property type="entry name" value="PROTEIN_KINASE_ST"/>
    <property type="match status" value="1"/>
</dbReference>
<feature type="binding site" evidence="9">
    <location>
        <position position="76"/>
    </location>
    <ligand>
        <name>ATP</name>
        <dbReference type="ChEBI" id="CHEBI:30616"/>
    </ligand>
</feature>
<dbReference type="Pfam" id="PF00069">
    <property type="entry name" value="Pkinase"/>
    <property type="match status" value="1"/>
</dbReference>
<dbReference type="Gene3D" id="3.30.200.20">
    <property type="entry name" value="Phosphorylase Kinase, domain 1"/>
    <property type="match status" value="1"/>
</dbReference>
<dbReference type="FunFam" id="3.30.200.20:FF:000854">
    <property type="entry name" value="Uncharacterized protein"/>
    <property type="match status" value="1"/>
</dbReference>
<evidence type="ECO:0000256" key="6">
    <source>
        <dbReference type="ARBA" id="ARBA00022840"/>
    </source>
</evidence>
<dbReference type="FunFam" id="1.10.510.10:FF:000454">
    <property type="entry name" value="Uncharacterized protein"/>
    <property type="match status" value="1"/>
</dbReference>
<keyword evidence="6 9" id="KW-0067">ATP-binding</keyword>
<dbReference type="AlphaFoldDB" id="G0R2G7"/>
<dbReference type="InterPro" id="IPR000961">
    <property type="entry name" value="AGC-kinase_C"/>
</dbReference>
<dbReference type="OrthoDB" id="354826at2759"/>
<dbReference type="PANTHER" id="PTHR24356:SF374">
    <property type="entry name" value="PROTEIN KINASE DOMAIN-CONTAINING PROTEIN"/>
    <property type="match status" value="1"/>
</dbReference>
<evidence type="ECO:0000256" key="1">
    <source>
        <dbReference type="ARBA" id="ARBA00012513"/>
    </source>
</evidence>
<dbReference type="PANTHER" id="PTHR24356">
    <property type="entry name" value="SERINE/THREONINE-PROTEIN KINASE"/>
    <property type="match status" value="1"/>
</dbReference>
<comment type="catalytic activity">
    <reaction evidence="8">
        <text>L-seryl-[protein] + ATP = O-phospho-L-seryl-[protein] + ADP + H(+)</text>
        <dbReference type="Rhea" id="RHEA:17989"/>
        <dbReference type="Rhea" id="RHEA-COMP:9863"/>
        <dbReference type="Rhea" id="RHEA-COMP:11604"/>
        <dbReference type="ChEBI" id="CHEBI:15378"/>
        <dbReference type="ChEBI" id="CHEBI:29999"/>
        <dbReference type="ChEBI" id="CHEBI:30616"/>
        <dbReference type="ChEBI" id="CHEBI:83421"/>
        <dbReference type="ChEBI" id="CHEBI:456216"/>
        <dbReference type="EC" id="2.7.11.1"/>
    </reaction>
</comment>
<dbReference type="InterPro" id="IPR017441">
    <property type="entry name" value="Protein_kinase_ATP_BS"/>
</dbReference>
<dbReference type="SMART" id="SM00220">
    <property type="entry name" value="S_TKc"/>
    <property type="match status" value="1"/>
</dbReference>
<dbReference type="OMA" id="QGAQNIH"/>
<dbReference type="InterPro" id="IPR008271">
    <property type="entry name" value="Ser/Thr_kinase_AS"/>
</dbReference>
<feature type="domain" description="Protein kinase" evidence="11">
    <location>
        <begin position="47"/>
        <end position="305"/>
    </location>
</feature>
<comment type="catalytic activity">
    <reaction evidence="7">
        <text>L-threonyl-[protein] + ATP = O-phospho-L-threonyl-[protein] + ADP + H(+)</text>
        <dbReference type="Rhea" id="RHEA:46608"/>
        <dbReference type="Rhea" id="RHEA-COMP:11060"/>
        <dbReference type="Rhea" id="RHEA-COMP:11605"/>
        <dbReference type="ChEBI" id="CHEBI:15378"/>
        <dbReference type="ChEBI" id="CHEBI:30013"/>
        <dbReference type="ChEBI" id="CHEBI:30616"/>
        <dbReference type="ChEBI" id="CHEBI:61977"/>
        <dbReference type="ChEBI" id="CHEBI:456216"/>
        <dbReference type="EC" id="2.7.11.1"/>
    </reaction>
</comment>
<keyword evidence="2 10" id="KW-0723">Serine/threonine-protein kinase</keyword>
<proteinExistence type="inferred from homology"/>
<evidence type="ECO:0000259" key="12">
    <source>
        <dbReference type="PROSITE" id="PS51285"/>
    </source>
</evidence>
<evidence type="ECO:0000256" key="5">
    <source>
        <dbReference type="ARBA" id="ARBA00022777"/>
    </source>
</evidence>
<evidence type="ECO:0000256" key="8">
    <source>
        <dbReference type="ARBA" id="ARBA00048679"/>
    </source>
</evidence>
<feature type="domain" description="AGC-kinase C-terminal" evidence="12">
    <location>
        <begin position="306"/>
        <end position="370"/>
    </location>
</feature>
<keyword evidence="3 13" id="KW-0808">Transferase</keyword>
<dbReference type="InterPro" id="IPR011009">
    <property type="entry name" value="Kinase-like_dom_sf"/>
</dbReference>
<dbReference type="SUPFAM" id="SSF56112">
    <property type="entry name" value="Protein kinase-like (PK-like)"/>
    <property type="match status" value="1"/>
</dbReference>
<sequence length="370" mass="43130">MVLKNKTSNISKQLQQKVNINQVQTANVSRNLSYQSLLPSPKNYQGNKQEYVIGKGGFGKVWRVENKKTKQIYAMKEMLKSKIITKRSVNSVMNERNLLCYLKHPFLVNMNYAFQDRENLYLLMDLVNGGDLRFHLVKHRRFSENQTKFFLCCIILALEYLHNNNVIHRDVKPENLVLDIDGYIKLTDLGVARVCCEDNAQNTSGTPGYMAPEVMCRQNHGIAVDYFALGVIAYEFMIGKRPYQGRNRKEIKDQILSKQVQIKQHEIPYGYSKEAADFINKCIQRKPNNRLGFNGPQQVKNHPWFKNFNWEQLINKKLQAPFIPIPIEENYEYIQQISEDGIDSNEELIQQNSILLRKNSVQNQDQSEKF</sequence>
<evidence type="ECO:0000256" key="4">
    <source>
        <dbReference type="ARBA" id="ARBA00022741"/>
    </source>
</evidence>
<dbReference type="STRING" id="857967.G0R2G7"/>
<organism evidence="13 14">
    <name type="scientific">Ichthyophthirius multifiliis</name>
    <name type="common">White spot disease agent</name>
    <name type="synonym">Ich</name>
    <dbReference type="NCBI Taxonomy" id="5932"/>
    <lineage>
        <taxon>Eukaryota</taxon>
        <taxon>Sar</taxon>
        <taxon>Alveolata</taxon>
        <taxon>Ciliophora</taxon>
        <taxon>Intramacronucleata</taxon>
        <taxon>Oligohymenophorea</taxon>
        <taxon>Hymenostomatida</taxon>
        <taxon>Ophryoglenina</taxon>
        <taxon>Ichthyophthirius</taxon>
    </lineage>
</organism>
<comment type="similarity">
    <text evidence="10">Belongs to the protein kinase superfamily.</text>
</comment>
<evidence type="ECO:0000256" key="7">
    <source>
        <dbReference type="ARBA" id="ARBA00047899"/>
    </source>
</evidence>
<keyword evidence="14" id="KW-1185">Reference proteome</keyword>
<evidence type="ECO:0000259" key="11">
    <source>
        <dbReference type="PROSITE" id="PS50011"/>
    </source>
</evidence>
<keyword evidence="5 13" id="KW-0418">Kinase</keyword>
<evidence type="ECO:0000256" key="10">
    <source>
        <dbReference type="RuleBase" id="RU000304"/>
    </source>
</evidence>
<protein>
    <recommendedName>
        <fullName evidence="1">non-specific serine/threonine protein kinase</fullName>
        <ecNumber evidence="1">2.7.11.1</ecNumber>
    </recommendedName>
</protein>
<dbReference type="GO" id="GO:0005524">
    <property type="term" value="F:ATP binding"/>
    <property type="evidence" value="ECO:0007669"/>
    <property type="project" value="UniProtKB-UniRule"/>
</dbReference>
<dbReference type="eggNOG" id="KOG0598">
    <property type="taxonomic scope" value="Eukaryota"/>
</dbReference>
<keyword evidence="4 9" id="KW-0547">Nucleotide-binding</keyword>
<dbReference type="EC" id="2.7.11.1" evidence="1"/>
<accession>G0R2G7</accession>
<evidence type="ECO:0000256" key="9">
    <source>
        <dbReference type="PROSITE-ProRule" id="PRU10141"/>
    </source>
</evidence>
<dbReference type="InParanoid" id="G0R2G7"/>
<dbReference type="PROSITE" id="PS00107">
    <property type="entry name" value="PROTEIN_KINASE_ATP"/>
    <property type="match status" value="1"/>
</dbReference>
<dbReference type="InterPro" id="IPR050236">
    <property type="entry name" value="Ser_Thr_kinase_AGC"/>
</dbReference>
<dbReference type="RefSeq" id="XP_004027680.1">
    <property type="nucleotide sequence ID" value="XM_004027631.1"/>
</dbReference>
<evidence type="ECO:0000256" key="3">
    <source>
        <dbReference type="ARBA" id="ARBA00022679"/>
    </source>
</evidence>
<dbReference type="GO" id="GO:0035556">
    <property type="term" value="P:intracellular signal transduction"/>
    <property type="evidence" value="ECO:0007669"/>
    <property type="project" value="TreeGrafter"/>
</dbReference>
<reference evidence="13 14" key="1">
    <citation type="submission" date="2011-07" db="EMBL/GenBank/DDBJ databases">
        <authorList>
            <person name="Coyne R."/>
            <person name="Brami D."/>
            <person name="Johnson J."/>
            <person name="Hostetler J."/>
            <person name="Hannick L."/>
            <person name="Clark T."/>
            <person name="Cassidy-Hanley D."/>
            <person name="Inman J."/>
        </authorList>
    </citation>
    <scope>NUCLEOTIDE SEQUENCE [LARGE SCALE GENOMIC DNA]</scope>
    <source>
        <strain evidence="13 14">G5</strain>
    </source>
</reference>
<dbReference type="GeneID" id="14904409"/>